<evidence type="ECO:0000313" key="1">
    <source>
        <dbReference type="EMBL" id="KEI71181.1"/>
    </source>
</evidence>
<accession>A0A081KAK5</accession>
<dbReference type="AlphaFoldDB" id="A0A081KAK5"/>
<name>A0A081KAK5_9GAMM</name>
<keyword evidence="2" id="KW-1185">Reference proteome</keyword>
<dbReference type="Proteomes" id="UP000027997">
    <property type="component" value="Unassembled WGS sequence"/>
</dbReference>
<protein>
    <submittedName>
        <fullName evidence="1">Uncharacterized protein</fullName>
    </submittedName>
</protein>
<sequence length="77" mass="8364">MICRDEHRAGLIGAKVGSKLAADSYFSWNVTDNCEHAHQDSSIHTASYSTLSAPREANISEIMLVVSACFTRYGKSG</sequence>
<dbReference type="RefSeq" id="WP_020582740.1">
    <property type="nucleotide sequence ID" value="NZ_JOJP01000001.1"/>
</dbReference>
<evidence type="ECO:0000313" key="2">
    <source>
        <dbReference type="Proteomes" id="UP000027997"/>
    </source>
</evidence>
<reference evidence="1 2" key="1">
    <citation type="submission" date="2014-06" db="EMBL/GenBank/DDBJ databases">
        <title>Whole Genome Sequences of Three Symbiotic Endozoicomonas Bacteria.</title>
        <authorList>
            <person name="Neave M.J."/>
            <person name="Apprill A."/>
            <person name="Voolstra C.R."/>
        </authorList>
    </citation>
    <scope>NUCLEOTIDE SEQUENCE [LARGE SCALE GENOMIC DNA]</scope>
    <source>
        <strain evidence="1 2">DSM 22380</strain>
    </source>
</reference>
<dbReference type="EMBL" id="JOJP01000001">
    <property type="protein sequence ID" value="KEI71181.1"/>
    <property type="molecule type" value="Genomic_DNA"/>
</dbReference>
<organism evidence="1 2">
    <name type="scientific">Endozoicomonas elysicola</name>
    <dbReference type="NCBI Taxonomy" id="305900"/>
    <lineage>
        <taxon>Bacteria</taxon>
        <taxon>Pseudomonadati</taxon>
        <taxon>Pseudomonadota</taxon>
        <taxon>Gammaproteobacteria</taxon>
        <taxon>Oceanospirillales</taxon>
        <taxon>Endozoicomonadaceae</taxon>
        <taxon>Endozoicomonas</taxon>
    </lineage>
</organism>
<proteinExistence type="predicted"/>
<comment type="caution">
    <text evidence="1">The sequence shown here is derived from an EMBL/GenBank/DDBJ whole genome shotgun (WGS) entry which is preliminary data.</text>
</comment>
<dbReference type="STRING" id="305900.GV64_10890"/>
<gene>
    <name evidence="1" type="ORF">GV64_10890</name>
</gene>